<dbReference type="RefSeq" id="WP_179445344.1">
    <property type="nucleotide sequence ID" value="NZ_JACBZS010000001.1"/>
</dbReference>
<gene>
    <name evidence="1" type="ORF">GGQ54_002092</name>
</gene>
<dbReference type="InterPro" id="IPR016155">
    <property type="entry name" value="Mopterin_synth/thiamin_S_b"/>
</dbReference>
<comment type="caution">
    <text evidence="1">The sequence shown here is derived from an EMBL/GenBank/DDBJ whole genome shotgun (WGS) entry which is preliminary data.</text>
</comment>
<dbReference type="SUPFAM" id="SSF54285">
    <property type="entry name" value="MoaD/ThiS"/>
    <property type="match status" value="1"/>
</dbReference>
<keyword evidence="2" id="KW-1185">Reference proteome</keyword>
<dbReference type="InterPro" id="IPR012675">
    <property type="entry name" value="Beta-grasp_dom_sf"/>
</dbReference>
<dbReference type="EMBL" id="JACBZS010000001">
    <property type="protein sequence ID" value="NYI71532.1"/>
    <property type="molecule type" value="Genomic_DNA"/>
</dbReference>
<name>A0A7Z0DA02_9ACTN</name>
<evidence type="ECO:0000313" key="1">
    <source>
        <dbReference type="EMBL" id="NYI71532.1"/>
    </source>
</evidence>
<proteinExistence type="predicted"/>
<accession>A0A7Z0DA02</accession>
<dbReference type="Gene3D" id="3.10.20.30">
    <property type="match status" value="1"/>
</dbReference>
<organism evidence="1 2">
    <name type="scientific">Naumannella cuiyingiana</name>
    <dbReference type="NCBI Taxonomy" id="1347891"/>
    <lineage>
        <taxon>Bacteria</taxon>
        <taxon>Bacillati</taxon>
        <taxon>Actinomycetota</taxon>
        <taxon>Actinomycetes</taxon>
        <taxon>Propionibacteriales</taxon>
        <taxon>Propionibacteriaceae</taxon>
        <taxon>Naumannella</taxon>
    </lineage>
</organism>
<sequence>MYQVTIRFWAAARAAAGTPEIAVGARSVAEALAGLDRGPELDRIVGLSSILVDGRRSADLDAELTGPVVAEVLPPFAGG</sequence>
<reference evidence="1 2" key="1">
    <citation type="submission" date="2020-07" db="EMBL/GenBank/DDBJ databases">
        <title>Sequencing the genomes of 1000 actinobacteria strains.</title>
        <authorList>
            <person name="Klenk H.-P."/>
        </authorList>
    </citation>
    <scope>NUCLEOTIDE SEQUENCE [LARGE SCALE GENOMIC DNA]</scope>
    <source>
        <strain evidence="1 2">DSM 103164</strain>
    </source>
</reference>
<evidence type="ECO:0000313" key="2">
    <source>
        <dbReference type="Proteomes" id="UP000527616"/>
    </source>
</evidence>
<dbReference type="AlphaFoldDB" id="A0A7Z0DA02"/>
<protein>
    <submittedName>
        <fullName evidence="1">Molybdopterin converting factor small subunit</fullName>
    </submittedName>
</protein>
<dbReference type="Proteomes" id="UP000527616">
    <property type="component" value="Unassembled WGS sequence"/>
</dbReference>